<evidence type="ECO:0000313" key="1">
    <source>
        <dbReference type="EMBL" id="MBB6543924.1"/>
    </source>
</evidence>
<accession>A0A7X0NI60</accession>
<evidence type="ECO:0008006" key="3">
    <source>
        <dbReference type="Google" id="ProtNLM"/>
    </source>
</evidence>
<dbReference type="Proteomes" id="UP000537141">
    <property type="component" value="Unassembled WGS sequence"/>
</dbReference>
<keyword evidence="2" id="KW-1185">Reference proteome</keyword>
<sequence>MNYKIEVLAGTEIVIVTHGSLINLEKRSLILNELCQEYNLFKQFKILVDVSNVQQEMSAIEQKIFGKYISSREELMGASIAMLFNEKKSIDEQLTVESAANGLEIKMFSCKDEALSWLKSC</sequence>
<evidence type="ECO:0000313" key="2">
    <source>
        <dbReference type="Proteomes" id="UP000537141"/>
    </source>
</evidence>
<protein>
    <recommendedName>
        <fullName evidence="3">STAS/SEC14 domain-containing protein</fullName>
    </recommendedName>
</protein>
<name>A0A7X0NI60_9GAMM</name>
<organism evidence="1 2">
    <name type="scientific">Thalassotalea piscium</name>
    <dbReference type="NCBI Taxonomy" id="1230533"/>
    <lineage>
        <taxon>Bacteria</taxon>
        <taxon>Pseudomonadati</taxon>
        <taxon>Pseudomonadota</taxon>
        <taxon>Gammaproteobacteria</taxon>
        <taxon>Alteromonadales</taxon>
        <taxon>Colwelliaceae</taxon>
        <taxon>Thalassotalea</taxon>
    </lineage>
</organism>
<dbReference type="AlphaFoldDB" id="A0A7X0NI60"/>
<comment type="caution">
    <text evidence="1">The sequence shown here is derived from an EMBL/GenBank/DDBJ whole genome shotgun (WGS) entry which is preliminary data.</text>
</comment>
<gene>
    <name evidence="1" type="ORF">HNQ55_002448</name>
</gene>
<dbReference type="RefSeq" id="WP_184424695.1">
    <property type="nucleotide sequence ID" value="NZ_AP027362.1"/>
</dbReference>
<proteinExistence type="predicted"/>
<reference evidence="1 2" key="1">
    <citation type="submission" date="2020-08" db="EMBL/GenBank/DDBJ databases">
        <title>Genomic Encyclopedia of Type Strains, Phase IV (KMG-IV): sequencing the most valuable type-strain genomes for metagenomic binning, comparative biology and taxonomic classification.</title>
        <authorList>
            <person name="Goeker M."/>
        </authorList>
    </citation>
    <scope>NUCLEOTIDE SEQUENCE [LARGE SCALE GENOMIC DNA]</scope>
    <source>
        <strain evidence="1 2">DSM 26287</strain>
    </source>
</reference>
<dbReference type="EMBL" id="JACHHU010000021">
    <property type="protein sequence ID" value="MBB6543924.1"/>
    <property type="molecule type" value="Genomic_DNA"/>
</dbReference>